<reference evidence="3" key="1">
    <citation type="submission" date="2023-03" db="EMBL/GenBank/DDBJ databases">
        <title>Massive genome expansion in bonnet fungi (Mycena s.s.) driven by repeated elements and novel gene families across ecological guilds.</title>
        <authorList>
            <consortium name="Lawrence Berkeley National Laboratory"/>
            <person name="Harder C.B."/>
            <person name="Miyauchi S."/>
            <person name="Viragh M."/>
            <person name="Kuo A."/>
            <person name="Thoen E."/>
            <person name="Andreopoulos B."/>
            <person name="Lu D."/>
            <person name="Skrede I."/>
            <person name="Drula E."/>
            <person name="Henrissat B."/>
            <person name="Morin E."/>
            <person name="Kohler A."/>
            <person name="Barry K."/>
            <person name="LaButti K."/>
            <person name="Morin E."/>
            <person name="Salamov A."/>
            <person name="Lipzen A."/>
            <person name="Mereny Z."/>
            <person name="Hegedus B."/>
            <person name="Baldrian P."/>
            <person name="Stursova M."/>
            <person name="Weitz H."/>
            <person name="Taylor A."/>
            <person name="Grigoriev I.V."/>
            <person name="Nagy L.G."/>
            <person name="Martin F."/>
            <person name="Kauserud H."/>
        </authorList>
    </citation>
    <scope>NUCLEOTIDE SEQUENCE</scope>
    <source>
        <strain evidence="3">CBHHK182m</strain>
    </source>
</reference>
<evidence type="ECO:0000256" key="1">
    <source>
        <dbReference type="SAM" id="MobiDB-lite"/>
    </source>
</evidence>
<evidence type="ECO:0000259" key="2">
    <source>
        <dbReference type="Pfam" id="PF14214"/>
    </source>
</evidence>
<dbReference type="Proteomes" id="UP001215598">
    <property type="component" value="Unassembled WGS sequence"/>
</dbReference>
<dbReference type="Pfam" id="PF14214">
    <property type="entry name" value="Helitron_like_N"/>
    <property type="match status" value="1"/>
</dbReference>
<evidence type="ECO:0000313" key="4">
    <source>
        <dbReference type="Proteomes" id="UP001215598"/>
    </source>
</evidence>
<feature type="region of interest" description="Disordered" evidence="1">
    <location>
        <begin position="99"/>
        <end position="118"/>
    </location>
</feature>
<name>A0AAD7IFE7_9AGAR</name>
<dbReference type="AlphaFoldDB" id="A0AAD7IFE7"/>
<dbReference type="InterPro" id="IPR025476">
    <property type="entry name" value="Helitron_helicase-like"/>
</dbReference>
<feature type="compositionally biased region" description="Basic and acidic residues" evidence="1">
    <location>
        <begin position="108"/>
        <end position="118"/>
    </location>
</feature>
<comment type="caution">
    <text evidence="3">The sequence shown here is derived from an EMBL/GenBank/DDBJ whole genome shotgun (WGS) entry which is preliminary data.</text>
</comment>
<gene>
    <name evidence="3" type="ORF">B0H16DRAFT_1215718</name>
</gene>
<protein>
    <recommendedName>
        <fullName evidence="2">Helitron helicase-like domain-containing protein</fullName>
    </recommendedName>
</protein>
<proteinExistence type="predicted"/>
<organism evidence="3 4">
    <name type="scientific">Mycena metata</name>
    <dbReference type="NCBI Taxonomy" id="1033252"/>
    <lineage>
        <taxon>Eukaryota</taxon>
        <taxon>Fungi</taxon>
        <taxon>Dikarya</taxon>
        <taxon>Basidiomycota</taxon>
        <taxon>Agaricomycotina</taxon>
        <taxon>Agaricomycetes</taxon>
        <taxon>Agaricomycetidae</taxon>
        <taxon>Agaricales</taxon>
        <taxon>Marasmiineae</taxon>
        <taxon>Mycenaceae</taxon>
        <taxon>Mycena</taxon>
    </lineage>
</organism>
<feature type="domain" description="Helitron helicase-like" evidence="2">
    <location>
        <begin position="20"/>
        <end position="49"/>
    </location>
</feature>
<feature type="non-terminal residue" evidence="3">
    <location>
        <position position="1"/>
    </location>
</feature>
<feature type="non-terminal residue" evidence="3">
    <location>
        <position position="323"/>
    </location>
</feature>
<keyword evidence="4" id="KW-1185">Reference proteome</keyword>
<evidence type="ECO:0000313" key="3">
    <source>
        <dbReference type="EMBL" id="KAJ7741070.1"/>
    </source>
</evidence>
<sequence length="323" mass="36931">IIQAFIRVILRYDPASETSLGNGLFGRCSGYYGMVEAQGRGTLHCHMLVWIEGNPTPQELRDRMRESPEFKDNMFSWLESIIKCQLPSDTELVVETDGALKPPLLPPDRPDPRLTKEPTVKDMPEEEFQAAFRTTVEELVILFNWHDHRPTCWKHLKNGQPRNDDSCRMRIDGSTQLCTHLDEQTESIILRRLHPRINNYNELIIFLLRCNMDIKYIGSGEAAKALVYYVTDYITKGTLSTHIGLGALEYAIKRNLEKFGPGGATSHDNEAVNRSLFTKTIMALHSKQEMSHQQVMSYLVGGGDCYTSHSFKVVKWGEFDRHI</sequence>
<accession>A0AAD7IFE7</accession>
<dbReference type="EMBL" id="JARKIB010000100">
    <property type="protein sequence ID" value="KAJ7741070.1"/>
    <property type="molecule type" value="Genomic_DNA"/>
</dbReference>